<dbReference type="InterPro" id="IPR014710">
    <property type="entry name" value="RmlC-like_jellyroll"/>
</dbReference>
<evidence type="ECO:0000256" key="1">
    <source>
        <dbReference type="ARBA" id="ARBA00000552"/>
    </source>
</evidence>
<dbReference type="Proteomes" id="UP001500620">
    <property type="component" value="Unassembled WGS sequence"/>
</dbReference>
<evidence type="ECO:0000256" key="6">
    <source>
        <dbReference type="ARBA" id="ARBA00022833"/>
    </source>
</evidence>
<evidence type="ECO:0000256" key="2">
    <source>
        <dbReference type="ARBA" id="ARBA00001947"/>
    </source>
</evidence>
<accession>A0ABP8DAS3</accession>
<dbReference type="CDD" id="cd20294">
    <property type="entry name" value="cupin_KduI_N"/>
    <property type="match status" value="1"/>
</dbReference>
<dbReference type="InterPro" id="IPR007045">
    <property type="entry name" value="KduI"/>
</dbReference>
<comment type="caution">
    <text evidence="8">The sequence shown here is derived from an EMBL/GenBank/DDBJ whole genome shotgun (WGS) entry which is preliminary data.</text>
</comment>
<comment type="cofactor">
    <cofactor evidence="2">
        <name>Zn(2+)</name>
        <dbReference type="ChEBI" id="CHEBI:29105"/>
    </cofactor>
</comment>
<organism evidence="8 9">
    <name type="scientific">Dactylosporangium darangshiense</name>
    <dbReference type="NCBI Taxonomy" id="579108"/>
    <lineage>
        <taxon>Bacteria</taxon>
        <taxon>Bacillati</taxon>
        <taxon>Actinomycetota</taxon>
        <taxon>Actinomycetes</taxon>
        <taxon>Micromonosporales</taxon>
        <taxon>Micromonosporaceae</taxon>
        <taxon>Dactylosporangium</taxon>
    </lineage>
</organism>
<keyword evidence="9" id="KW-1185">Reference proteome</keyword>
<dbReference type="RefSeq" id="WP_345128983.1">
    <property type="nucleotide sequence ID" value="NZ_BAABAT010000011.1"/>
</dbReference>
<proteinExistence type="inferred from homology"/>
<dbReference type="PANTHER" id="PTHR38461">
    <property type="entry name" value="4-DEOXY-L-THREO-5-HEXOSULOSE-URONATE KETOL-ISOMERASE"/>
    <property type="match status" value="1"/>
</dbReference>
<evidence type="ECO:0000313" key="8">
    <source>
        <dbReference type="EMBL" id="GAA4251402.1"/>
    </source>
</evidence>
<dbReference type="GO" id="GO:0016853">
    <property type="term" value="F:isomerase activity"/>
    <property type="evidence" value="ECO:0007669"/>
    <property type="project" value="UniProtKB-KW"/>
</dbReference>
<evidence type="ECO:0000256" key="5">
    <source>
        <dbReference type="ARBA" id="ARBA00022723"/>
    </source>
</evidence>
<protein>
    <recommendedName>
        <fullName evidence="4">5-dehydro-4-deoxy-D-glucuronate isomerase</fullName>
        <ecNumber evidence="4">5.3.1.17</ecNumber>
    </recommendedName>
</protein>
<name>A0ABP8DAS3_9ACTN</name>
<dbReference type="NCBIfam" id="NF002091">
    <property type="entry name" value="PRK00924.1"/>
    <property type="match status" value="1"/>
</dbReference>
<keyword evidence="5" id="KW-0479">Metal-binding</keyword>
<dbReference type="PANTHER" id="PTHR38461:SF1">
    <property type="entry name" value="4-DEOXY-L-THREO-5-HEXOSULOSE-URONATE KETOL-ISOMERASE"/>
    <property type="match status" value="1"/>
</dbReference>
<dbReference type="InterPro" id="IPR021120">
    <property type="entry name" value="KduI/IolB_isomerase"/>
</dbReference>
<reference evidence="9" key="1">
    <citation type="journal article" date="2019" name="Int. J. Syst. Evol. Microbiol.">
        <title>The Global Catalogue of Microorganisms (GCM) 10K type strain sequencing project: providing services to taxonomists for standard genome sequencing and annotation.</title>
        <authorList>
            <consortium name="The Broad Institute Genomics Platform"/>
            <consortium name="The Broad Institute Genome Sequencing Center for Infectious Disease"/>
            <person name="Wu L."/>
            <person name="Ma J."/>
        </authorList>
    </citation>
    <scope>NUCLEOTIDE SEQUENCE [LARGE SCALE GENOMIC DNA]</scope>
    <source>
        <strain evidence="9">JCM 17441</strain>
    </source>
</reference>
<gene>
    <name evidence="8" type="primary">kduI</name>
    <name evidence="8" type="ORF">GCM10022255_043900</name>
</gene>
<dbReference type="EC" id="5.3.1.17" evidence="4"/>
<dbReference type="InterPro" id="IPR011051">
    <property type="entry name" value="RmlC_Cupin_sf"/>
</dbReference>
<dbReference type="SUPFAM" id="SSF51182">
    <property type="entry name" value="RmlC-like cupins"/>
    <property type="match status" value="1"/>
</dbReference>
<evidence type="ECO:0000313" key="9">
    <source>
        <dbReference type="Proteomes" id="UP001500620"/>
    </source>
</evidence>
<evidence type="ECO:0000256" key="3">
    <source>
        <dbReference type="ARBA" id="ARBA00008086"/>
    </source>
</evidence>
<dbReference type="Pfam" id="PF04962">
    <property type="entry name" value="KduI"/>
    <property type="match status" value="1"/>
</dbReference>
<keyword evidence="7 8" id="KW-0413">Isomerase</keyword>
<evidence type="ECO:0000256" key="4">
    <source>
        <dbReference type="ARBA" id="ARBA00012547"/>
    </source>
</evidence>
<evidence type="ECO:0000256" key="7">
    <source>
        <dbReference type="ARBA" id="ARBA00023235"/>
    </source>
</evidence>
<comment type="catalytic activity">
    <reaction evidence="1">
        <text>5-dehydro-4-deoxy-D-glucuronate = 3-deoxy-D-glycero-2,5-hexodiulosonate</text>
        <dbReference type="Rhea" id="RHEA:23896"/>
        <dbReference type="ChEBI" id="CHEBI:17117"/>
        <dbReference type="ChEBI" id="CHEBI:29071"/>
        <dbReference type="EC" id="5.3.1.17"/>
    </reaction>
</comment>
<comment type="similarity">
    <text evidence="3">Belongs to the KduI family.</text>
</comment>
<keyword evidence="6" id="KW-0862">Zinc</keyword>
<dbReference type="Gene3D" id="2.60.120.520">
    <property type="entry name" value="pectin degrading enzyme 5-keto 4- deoxyuronate isomerase, domain 1"/>
    <property type="match status" value="1"/>
</dbReference>
<dbReference type="Gene3D" id="2.60.120.10">
    <property type="entry name" value="Jelly Rolls"/>
    <property type="match status" value="1"/>
</dbReference>
<dbReference type="CDD" id="cd20491">
    <property type="entry name" value="cupin_KduI_C"/>
    <property type="match status" value="1"/>
</dbReference>
<dbReference type="InterPro" id="IPR027449">
    <property type="entry name" value="KduI_N"/>
</dbReference>
<sequence length="272" mass="28961">MNIEVRHATDPGSVETATTAQLRSRYLIEDLFAPGEVRAVYTHEDRMVVAGAVPDGAPLALPAWDALGTEHPLERRELGVINLGDAGEVVVDGTAHKLGTLDGLYAGRGSTITLSGAGACFYLVSAPADATHPTVTFGRDTIEPVRIGDPATASARSLYRYVWGGGHPSCRLQFGVTVVDAGSVWNTMPAHLHDRRTEVYLYTGLPADARVVHLLGRPGATRHLIVRDRQAVIAPAWSVHSGAGTAPYAFVWAMSGENTDYGDLQGVPMEAL</sequence>
<dbReference type="EMBL" id="BAABAT010000011">
    <property type="protein sequence ID" value="GAA4251402.1"/>
    <property type="molecule type" value="Genomic_DNA"/>
</dbReference>